<name>A0A4Y7QDI9_9AGAM</name>
<dbReference type="EMBL" id="ML170164">
    <property type="protein sequence ID" value="TDL25152.1"/>
    <property type="molecule type" value="Genomic_DNA"/>
</dbReference>
<accession>A0A4Y7QDI9</accession>
<organism evidence="1 2">
    <name type="scientific">Rickenella mellea</name>
    <dbReference type="NCBI Taxonomy" id="50990"/>
    <lineage>
        <taxon>Eukaryota</taxon>
        <taxon>Fungi</taxon>
        <taxon>Dikarya</taxon>
        <taxon>Basidiomycota</taxon>
        <taxon>Agaricomycotina</taxon>
        <taxon>Agaricomycetes</taxon>
        <taxon>Hymenochaetales</taxon>
        <taxon>Rickenellaceae</taxon>
        <taxon>Rickenella</taxon>
    </lineage>
</organism>
<protein>
    <submittedName>
        <fullName evidence="1">Uncharacterized protein</fullName>
    </submittedName>
</protein>
<reference evidence="1 2" key="1">
    <citation type="submission" date="2018-06" db="EMBL/GenBank/DDBJ databases">
        <title>A transcriptomic atlas of mushroom development highlights an independent origin of complex multicellularity.</title>
        <authorList>
            <consortium name="DOE Joint Genome Institute"/>
            <person name="Krizsan K."/>
            <person name="Almasi E."/>
            <person name="Merenyi Z."/>
            <person name="Sahu N."/>
            <person name="Viragh M."/>
            <person name="Koszo T."/>
            <person name="Mondo S."/>
            <person name="Kiss B."/>
            <person name="Balint B."/>
            <person name="Kues U."/>
            <person name="Barry K."/>
            <person name="Hegedus J.C."/>
            <person name="Henrissat B."/>
            <person name="Johnson J."/>
            <person name="Lipzen A."/>
            <person name="Ohm R."/>
            <person name="Nagy I."/>
            <person name="Pangilinan J."/>
            <person name="Yan J."/>
            <person name="Xiong Y."/>
            <person name="Grigoriev I.V."/>
            <person name="Hibbett D.S."/>
            <person name="Nagy L.G."/>
        </authorList>
    </citation>
    <scope>NUCLEOTIDE SEQUENCE [LARGE SCALE GENOMIC DNA]</scope>
    <source>
        <strain evidence="1 2">SZMC22713</strain>
    </source>
</reference>
<evidence type="ECO:0000313" key="1">
    <source>
        <dbReference type="EMBL" id="TDL25152.1"/>
    </source>
</evidence>
<dbReference type="AlphaFoldDB" id="A0A4Y7QDI9"/>
<dbReference type="OrthoDB" id="3047760at2759"/>
<dbReference type="VEuPathDB" id="FungiDB:BD410DRAFT_784980"/>
<evidence type="ECO:0000313" key="2">
    <source>
        <dbReference type="Proteomes" id="UP000294933"/>
    </source>
</evidence>
<gene>
    <name evidence="1" type="ORF">BD410DRAFT_784980</name>
</gene>
<keyword evidence="2" id="KW-1185">Reference proteome</keyword>
<dbReference type="Proteomes" id="UP000294933">
    <property type="component" value="Unassembled WGS sequence"/>
</dbReference>
<sequence length="244" mass="26747">MHDIPSLHAVTQGAVPAQIANVDLNRHIAAGNAIDPNNLEHARIVARFLRTLLDAGANAAITPAIAESAELRAAAIEGAHVFSAYTPINIAQMLQALQNNLQNGLQNVRQDFQDRLQELNGQINSRFTEVMAVSRNNGIISFNRSTTAQYYRPLRKTAQGHGAALVRHLFTGVQGVPPHHLNDPPQNQIAVVGTTPAFFHNGFSTYTRVDIIKLIVFYNDDFGIVLNENVGQCVNKLHIFLTSF</sequence>
<proteinExistence type="predicted"/>